<dbReference type="PANTHER" id="PTHR30246">
    <property type="entry name" value="2-KETO-3-DEOXY-6-PHOSPHOGLUCONATE ALDOLASE"/>
    <property type="match status" value="1"/>
</dbReference>
<evidence type="ECO:0000313" key="6">
    <source>
        <dbReference type="EMBL" id="MCL6729305.1"/>
    </source>
</evidence>
<keyword evidence="5" id="KW-0119">Carbohydrate metabolism</keyword>
<name>A0ABT0S168_9SPHN</name>
<evidence type="ECO:0000313" key="7">
    <source>
        <dbReference type="Proteomes" id="UP001165342"/>
    </source>
</evidence>
<comment type="subunit">
    <text evidence="3">Homotrimer.</text>
</comment>
<dbReference type="EMBL" id="JAMGBE010000001">
    <property type="protein sequence ID" value="MCL6729305.1"/>
    <property type="molecule type" value="Genomic_DNA"/>
</dbReference>
<keyword evidence="7" id="KW-1185">Reference proteome</keyword>
<dbReference type="InterPro" id="IPR013785">
    <property type="entry name" value="Aldolase_TIM"/>
</dbReference>
<comment type="similarity">
    <text evidence="2">Belongs to the KHG/KDPG aldolase family.</text>
</comment>
<comment type="caution">
    <text evidence="6">The sequence shown here is derived from an EMBL/GenBank/DDBJ whole genome shotgun (WGS) entry which is preliminary data.</text>
</comment>
<dbReference type="InterPro" id="IPR000887">
    <property type="entry name" value="Aldlse_KDPG_KHG"/>
</dbReference>
<dbReference type="SUPFAM" id="SSF51569">
    <property type="entry name" value="Aldolase"/>
    <property type="match status" value="1"/>
</dbReference>
<gene>
    <name evidence="6" type="ORF">LZ538_04440</name>
</gene>
<comment type="pathway">
    <text evidence="1">Carbohydrate acid metabolism.</text>
</comment>
<reference evidence="6" key="1">
    <citation type="submission" date="2022-05" db="EMBL/GenBank/DDBJ databases">
        <authorList>
            <person name="Jo J.-H."/>
            <person name="Im W.-T."/>
        </authorList>
    </citation>
    <scope>NUCLEOTIDE SEQUENCE</scope>
    <source>
        <strain evidence="6">SE220</strain>
    </source>
</reference>
<dbReference type="Pfam" id="PF01081">
    <property type="entry name" value="Aldolase"/>
    <property type="match status" value="1"/>
</dbReference>
<keyword evidence="4" id="KW-0456">Lyase</keyword>
<evidence type="ECO:0000256" key="2">
    <source>
        <dbReference type="ARBA" id="ARBA00006906"/>
    </source>
</evidence>
<dbReference type="NCBIfam" id="NF006600">
    <property type="entry name" value="PRK09140.1"/>
    <property type="match status" value="1"/>
</dbReference>
<dbReference type="Proteomes" id="UP001165342">
    <property type="component" value="Unassembled WGS sequence"/>
</dbReference>
<proteinExistence type="inferred from homology"/>
<evidence type="ECO:0000256" key="1">
    <source>
        <dbReference type="ARBA" id="ARBA00004761"/>
    </source>
</evidence>
<dbReference type="PANTHER" id="PTHR30246:SF1">
    <property type="entry name" value="2-DEHYDRO-3-DEOXY-6-PHOSPHOGALACTONATE ALDOLASE-RELATED"/>
    <property type="match status" value="1"/>
</dbReference>
<sequence>MSALDRLQLYLGECPLVAIIRGVTPDEAVEIGQALFENGIRIIEVPLNSPEPLKSIERLAESLGDRALVGAGTVLKPHQVADVRAAGGHLIVSPNTDRDVIAAAASEGLVCTPGYFTPSEAFRALDAGATALKLFPAEAASPAVLKAQLAVFPKEVPVLPVGGIRPDNMRSWLDAGATGFGLGGGLYKPGQTAEETAAKARAYVEGLKP</sequence>
<organism evidence="6 7">
    <name type="scientific">Sphingomonas hankyongi</name>
    <dbReference type="NCBI Taxonomy" id="2908209"/>
    <lineage>
        <taxon>Bacteria</taxon>
        <taxon>Pseudomonadati</taxon>
        <taxon>Pseudomonadota</taxon>
        <taxon>Alphaproteobacteria</taxon>
        <taxon>Sphingomonadales</taxon>
        <taxon>Sphingomonadaceae</taxon>
        <taxon>Sphingomonas</taxon>
    </lineage>
</organism>
<dbReference type="CDD" id="cd00452">
    <property type="entry name" value="KDPG_aldolase"/>
    <property type="match status" value="1"/>
</dbReference>
<accession>A0ABT0S168</accession>
<dbReference type="RefSeq" id="WP_249830773.1">
    <property type="nucleotide sequence ID" value="NZ_JAMGBE010000001.1"/>
</dbReference>
<dbReference type="Gene3D" id="3.20.20.70">
    <property type="entry name" value="Aldolase class I"/>
    <property type="match status" value="1"/>
</dbReference>
<evidence type="ECO:0000256" key="5">
    <source>
        <dbReference type="ARBA" id="ARBA00023277"/>
    </source>
</evidence>
<evidence type="ECO:0000256" key="3">
    <source>
        <dbReference type="ARBA" id="ARBA00011233"/>
    </source>
</evidence>
<protein>
    <submittedName>
        <fullName evidence="6">2-dehydro-3-deoxy-6-phosphogalactonate aldolase</fullName>
    </submittedName>
</protein>
<evidence type="ECO:0000256" key="4">
    <source>
        <dbReference type="ARBA" id="ARBA00023239"/>
    </source>
</evidence>